<dbReference type="PANTHER" id="PTHR15827">
    <property type="entry name" value="CYCLIN-DEPENDENT KINASE 2-INTERACTING PROTEIN"/>
    <property type="match status" value="1"/>
</dbReference>
<dbReference type="Proteomes" id="UP000315295">
    <property type="component" value="Unassembled WGS sequence"/>
</dbReference>
<feature type="compositionally biased region" description="Low complexity" evidence="1">
    <location>
        <begin position="1"/>
        <end position="15"/>
    </location>
</feature>
<evidence type="ECO:0000256" key="1">
    <source>
        <dbReference type="SAM" id="MobiDB-lite"/>
    </source>
</evidence>
<feature type="region of interest" description="Disordered" evidence="1">
    <location>
        <begin position="1"/>
        <end position="34"/>
    </location>
</feature>
<evidence type="ECO:0000313" key="2">
    <source>
        <dbReference type="EMBL" id="TQE00001.1"/>
    </source>
</evidence>
<dbReference type="AlphaFoldDB" id="A0A540MMI5"/>
<feature type="compositionally biased region" description="Pro residues" evidence="1">
    <location>
        <begin position="16"/>
        <end position="27"/>
    </location>
</feature>
<gene>
    <name evidence="2" type="ORF">C1H46_014379</name>
</gene>
<comment type="caution">
    <text evidence="2">The sequence shown here is derived from an EMBL/GenBank/DDBJ whole genome shotgun (WGS) entry which is preliminary data.</text>
</comment>
<protein>
    <submittedName>
        <fullName evidence="2">Uncharacterized protein</fullName>
    </submittedName>
</protein>
<organism evidence="2 3">
    <name type="scientific">Malus baccata</name>
    <name type="common">Siberian crab apple</name>
    <name type="synonym">Pyrus baccata</name>
    <dbReference type="NCBI Taxonomy" id="106549"/>
    <lineage>
        <taxon>Eukaryota</taxon>
        <taxon>Viridiplantae</taxon>
        <taxon>Streptophyta</taxon>
        <taxon>Embryophyta</taxon>
        <taxon>Tracheophyta</taxon>
        <taxon>Spermatophyta</taxon>
        <taxon>Magnoliopsida</taxon>
        <taxon>eudicotyledons</taxon>
        <taxon>Gunneridae</taxon>
        <taxon>Pentapetalae</taxon>
        <taxon>rosids</taxon>
        <taxon>fabids</taxon>
        <taxon>Rosales</taxon>
        <taxon>Rosaceae</taxon>
        <taxon>Amygdaloideae</taxon>
        <taxon>Maleae</taxon>
        <taxon>Malus</taxon>
    </lineage>
</organism>
<dbReference type="PANTHER" id="PTHR15827:SF2">
    <property type="entry name" value="CYCLIN-DEPENDENT KINASE 2-INTERACTING PROTEIN"/>
    <property type="match status" value="1"/>
</dbReference>
<proteinExistence type="predicted"/>
<dbReference type="STRING" id="106549.A0A540MMI5"/>
<name>A0A540MMI5_MALBA</name>
<reference evidence="2 3" key="1">
    <citation type="journal article" date="2019" name="G3 (Bethesda)">
        <title>Sequencing of a Wild Apple (Malus baccata) Genome Unravels the Differences Between Cultivated and Wild Apple Species Regarding Disease Resistance and Cold Tolerance.</title>
        <authorList>
            <person name="Chen X."/>
        </authorList>
    </citation>
    <scope>NUCLEOTIDE SEQUENCE [LARGE SCALE GENOMIC DNA]</scope>
    <source>
        <strain evidence="3">cv. Shandingzi</strain>
        <tissue evidence="2">Leaves</tissue>
    </source>
</reference>
<dbReference type="EMBL" id="VIEB01000224">
    <property type="protein sequence ID" value="TQE00001.1"/>
    <property type="molecule type" value="Genomic_DNA"/>
</dbReference>
<sequence>MADLAALAPPSSSPYSPNPAPQNPLPSPLTTSAARQWRPAAQRNLRNQWSKLVSHRQQWASSSSAARSHATSLVNAFLCLKYMPSMELGVLSDMPDLRKKACQKLSQQQELHRRKLLASYKDMVLVVTEMVRTSSSMRCFLKGTSNSPLEHYIGYSEDKIDPGDGGGIPKKLQRELVQMLISELNLKRLLVVELLSVSCKVPAVNTLHWWSDELYPGEFGDLSICNLYSGETCRPVYPTLDDQQPDMPATQCNQQPDYDVLQVYLATWLAEVNASHRVDEIYAEVGKEMHVKLS</sequence>
<accession>A0A540MMI5</accession>
<evidence type="ECO:0000313" key="3">
    <source>
        <dbReference type="Proteomes" id="UP000315295"/>
    </source>
</evidence>
<keyword evidence="3" id="KW-1185">Reference proteome</keyword>